<dbReference type="GO" id="GO:0004540">
    <property type="term" value="F:RNA nuclease activity"/>
    <property type="evidence" value="ECO:0007669"/>
    <property type="project" value="InterPro"/>
</dbReference>
<dbReference type="GO" id="GO:0090729">
    <property type="term" value="F:toxin activity"/>
    <property type="evidence" value="ECO:0007669"/>
    <property type="project" value="UniProtKB-KW"/>
</dbReference>
<keyword evidence="5 6" id="KW-0460">Magnesium</keyword>
<evidence type="ECO:0000256" key="3">
    <source>
        <dbReference type="ARBA" id="ARBA00022723"/>
    </source>
</evidence>
<keyword evidence="1 6" id="KW-1277">Toxin-antitoxin system</keyword>
<keyword evidence="6" id="KW-0800">Toxin</keyword>
<dbReference type="InterPro" id="IPR002716">
    <property type="entry name" value="PIN_dom"/>
</dbReference>
<keyword evidence="3 6" id="KW-0479">Metal-binding</keyword>
<feature type="binding site" evidence="6">
    <location>
        <position position="92"/>
    </location>
    <ligand>
        <name>Mg(2+)</name>
        <dbReference type="ChEBI" id="CHEBI:18420"/>
    </ligand>
</feature>
<evidence type="ECO:0000256" key="2">
    <source>
        <dbReference type="ARBA" id="ARBA00022722"/>
    </source>
</evidence>
<dbReference type="AlphaFoldDB" id="A0AAF0JM41"/>
<comment type="similarity">
    <text evidence="6">Belongs to the PINc/VapC protein family.</text>
</comment>
<comment type="cofactor">
    <cofactor evidence="6">
        <name>Mg(2+)</name>
        <dbReference type="ChEBI" id="CHEBI:18420"/>
    </cofactor>
</comment>
<dbReference type="PANTHER" id="PTHR42740:SF1">
    <property type="entry name" value="RIBONUCLEASE VAPC3"/>
    <property type="match status" value="1"/>
</dbReference>
<sequence>MIVLDTSFLIDFFKGVPETRALIDDRVYTITAISYHEIIAGVKRTHARKEEEFFRDFFSQTPVLDYTIAAAEESSSIAARLSASGKPVNVMDILIAGIALTNGATGIATADKDFGIIGDYTDLKACFYKDADRF</sequence>
<dbReference type="EC" id="3.1.-.-" evidence="6"/>
<evidence type="ECO:0000256" key="6">
    <source>
        <dbReference type="HAMAP-Rule" id="MF_00265"/>
    </source>
</evidence>
<dbReference type="HAMAP" id="MF_00265">
    <property type="entry name" value="VapC_Nob1"/>
    <property type="match status" value="1"/>
</dbReference>
<evidence type="ECO:0000256" key="5">
    <source>
        <dbReference type="ARBA" id="ARBA00022842"/>
    </source>
</evidence>
<organism evidence="8 9">
    <name type="scientific">Methanomicrobium antiquum</name>
    <dbReference type="NCBI Taxonomy" id="487686"/>
    <lineage>
        <taxon>Archaea</taxon>
        <taxon>Methanobacteriati</taxon>
        <taxon>Methanobacteriota</taxon>
        <taxon>Stenosarchaea group</taxon>
        <taxon>Methanomicrobia</taxon>
        <taxon>Methanomicrobiales</taxon>
        <taxon>Methanomicrobiaceae</taxon>
        <taxon>Methanomicrobium</taxon>
    </lineage>
</organism>
<dbReference type="GeneID" id="79949375"/>
<dbReference type="InterPro" id="IPR029060">
    <property type="entry name" value="PIN-like_dom_sf"/>
</dbReference>
<evidence type="ECO:0000313" key="8">
    <source>
        <dbReference type="EMBL" id="WFN37419.1"/>
    </source>
</evidence>
<feature type="binding site" evidence="6">
    <location>
        <position position="5"/>
    </location>
    <ligand>
        <name>Mg(2+)</name>
        <dbReference type="ChEBI" id="CHEBI:18420"/>
    </ligand>
</feature>
<dbReference type="Gene3D" id="3.40.50.1010">
    <property type="entry name" value="5'-nuclease"/>
    <property type="match status" value="1"/>
</dbReference>
<accession>A0AAF0JM41</accession>
<feature type="domain" description="PIN" evidence="7">
    <location>
        <begin position="2"/>
        <end position="115"/>
    </location>
</feature>
<dbReference type="GO" id="GO:0000287">
    <property type="term" value="F:magnesium ion binding"/>
    <property type="evidence" value="ECO:0007669"/>
    <property type="project" value="UniProtKB-UniRule"/>
</dbReference>
<name>A0AAF0JM41_9EURY</name>
<dbReference type="KEGG" id="manq:L1994_03230"/>
<keyword evidence="4 6" id="KW-0378">Hydrolase</keyword>
<keyword evidence="9" id="KW-1185">Reference proteome</keyword>
<dbReference type="Pfam" id="PF01850">
    <property type="entry name" value="PIN"/>
    <property type="match status" value="1"/>
</dbReference>
<evidence type="ECO:0000256" key="4">
    <source>
        <dbReference type="ARBA" id="ARBA00022801"/>
    </source>
</evidence>
<dbReference type="Proteomes" id="UP001218895">
    <property type="component" value="Chromosome"/>
</dbReference>
<dbReference type="PANTHER" id="PTHR42740">
    <property type="entry name" value="RIBONUCLEASE VAPC3"/>
    <property type="match status" value="1"/>
</dbReference>
<dbReference type="SUPFAM" id="SSF88723">
    <property type="entry name" value="PIN domain-like"/>
    <property type="match status" value="1"/>
</dbReference>
<proteinExistence type="inferred from homology"/>
<evidence type="ECO:0000313" key="9">
    <source>
        <dbReference type="Proteomes" id="UP001218895"/>
    </source>
</evidence>
<comment type="function">
    <text evidence="6">Toxic component of a toxin-antitoxin (TA) system. An RNase.</text>
</comment>
<evidence type="ECO:0000259" key="7">
    <source>
        <dbReference type="Pfam" id="PF01850"/>
    </source>
</evidence>
<reference evidence="8" key="1">
    <citation type="submission" date="2022-01" db="EMBL/GenBank/DDBJ databases">
        <title>Complete genome of Methanomicrobium antiquum DSM 21220.</title>
        <authorList>
            <person name="Chen S.-C."/>
            <person name="You Y.-T."/>
            <person name="Zhou Y.-Z."/>
            <person name="Lai M.-C."/>
        </authorList>
    </citation>
    <scope>NUCLEOTIDE SEQUENCE</scope>
    <source>
        <strain evidence="8">DSM 21220</strain>
    </source>
</reference>
<dbReference type="InterPro" id="IPR022907">
    <property type="entry name" value="VapC_family"/>
</dbReference>
<dbReference type="InterPro" id="IPR051749">
    <property type="entry name" value="PINc/VapC_TA_RNase"/>
</dbReference>
<dbReference type="EMBL" id="CP091092">
    <property type="protein sequence ID" value="WFN37419.1"/>
    <property type="molecule type" value="Genomic_DNA"/>
</dbReference>
<protein>
    <recommendedName>
        <fullName evidence="6">Ribonuclease VapC</fullName>
        <shortName evidence="6">RNase VapC</shortName>
        <ecNumber evidence="6">3.1.-.-</ecNumber>
    </recommendedName>
    <alternativeName>
        <fullName evidence="6">Putative toxin VapC</fullName>
    </alternativeName>
</protein>
<dbReference type="RefSeq" id="WP_278100258.1">
    <property type="nucleotide sequence ID" value="NZ_CP091092.1"/>
</dbReference>
<keyword evidence="2 6" id="KW-0540">Nuclease</keyword>
<dbReference type="GO" id="GO:0016787">
    <property type="term" value="F:hydrolase activity"/>
    <property type="evidence" value="ECO:0007669"/>
    <property type="project" value="UniProtKB-KW"/>
</dbReference>
<evidence type="ECO:0000256" key="1">
    <source>
        <dbReference type="ARBA" id="ARBA00022649"/>
    </source>
</evidence>
<gene>
    <name evidence="6" type="primary">vapC</name>
    <name evidence="8" type="ORF">L1994_03230</name>
</gene>